<accession>A0AA39YGM3</accession>
<evidence type="ECO:0000313" key="1">
    <source>
        <dbReference type="EMBL" id="KAK0652261.1"/>
    </source>
</evidence>
<protein>
    <submittedName>
        <fullName evidence="1">Uncharacterized protein</fullName>
    </submittedName>
</protein>
<sequence length="222" mass="24687">MAGDHCGIIPNPFPRNAFLSDEPGASRCTHLANPSRIVTLVVGFLPPPPLPRAALFFPIPAPKKGFIPGLHKQGVQSAILRRRCATAALQSSAWTVEMTHLPFWRRINPDPNSFTIRECTDRQRTNAWLWEEFSHATVTMRRSRPSPPHRQRAVVRTSSEASRRAAVRQRHYSVLSTGDQLQLWLSTGCRIEARGVGAFGGVKSGTCSQQSSLSVRWGWGRT</sequence>
<dbReference type="Proteomes" id="UP001174936">
    <property type="component" value="Unassembled WGS sequence"/>
</dbReference>
<comment type="caution">
    <text evidence="1">The sequence shown here is derived from an EMBL/GenBank/DDBJ whole genome shotgun (WGS) entry which is preliminary data.</text>
</comment>
<dbReference type="EMBL" id="JAULSV010000002">
    <property type="protein sequence ID" value="KAK0652261.1"/>
    <property type="molecule type" value="Genomic_DNA"/>
</dbReference>
<evidence type="ECO:0000313" key="2">
    <source>
        <dbReference type="Proteomes" id="UP001174936"/>
    </source>
</evidence>
<name>A0AA39YGM3_9PEZI</name>
<gene>
    <name evidence="1" type="ORF">B0T16DRAFT_99216</name>
</gene>
<keyword evidence="2" id="KW-1185">Reference proteome</keyword>
<organism evidence="1 2">
    <name type="scientific">Cercophora newfieldiana</name>
    <dbReference type="NCBI Taxonomy" id="92897"/>
    <lineage>
        <taxon>Eukaryota</taxon>
        <taxon>Fungi</taxon>
        <taxon>Dikarya</taxon>
        <taxon>Ascomycota</taxon>
        <taxon>Pezizomycotina</taxon>
        <taxon>Sordariomycetes</taxon>
        <taxon>Sordariomycetidae</taxon>
        <taxon>Sordariales</taxon>
        <taxon>Lasiosphaeriaceae</taxon>
        <taxon>Cercophora</taxon>
    </lineage>
</organism>
<reference evidence="1" key="1">
    <citation type="submission" date="2023-06" db="EMBL/GenBank/DDBJ databases">
        <title>Genome-scale phylogeny and comparative genomics of the fungal order Sordariales.</title>
        <authorList>
            <consortium name="Lawrence Berkeley National Laboratory"/>
            <person name="Hensen N."/>
            <person name="Bonometti L."/>
            <person name="Westerberg I."/>
            <person name="Brannstrom I.O."/>
            <person name="Guillou S."/>
            <person name="Cros-Aarteil S."/>
            <person name="Calhoun S."/>
            <person name="Haridas S."/>
            <person name="Kuo A."/>
            <person name="Mondo S."/>
            <person name="Pangilinan J."/>
            <person name="Riley R."/>
            <person name="Labutti K."/>
            <person name="Andreopoulos B."/>
            <person name="Lipzen A."/>
            <person name="Chen C."/>
            <person name="Yanf M."/>
            <person name="Daum C."/>
            <person name="Ng V."/>
            <person name="Clum A."/>
            <person name="Steindorff A."/>
            <person name="Ohm R."/>
            <person name="Martin F."/>
            <person name="Silar P."/>
            <person name="Natvig D."/>
            <person name="Lalanne C."/>
            <person name="Gautier V."/>
            <person name="Ament-Velasquez S.L."/>
            <person name="Kruys A."/>
            <person name="Hutchinson M.I."/>
            <person name="Powell A.J."/>
            <person name="Barry K."/>
            <person name="Miller A.N."/>
            <person name="Grigoriev I.V."/>
            <person name="Debuchy R."/>
            <person name="Gladieux P."/>
            <person name="Thoren M.H."/>
            <person name="Johannesson H."/>
        </authorList>
    </citation>
    <scope>NUCLEOTIDE SEQUENCE</scope>
    <source>
        <strain evidence="1">SMH2532-1</strain>
    </source>
</reference>
<proteinExistence type="predicted"/>
<dbReference type="AlphaFoldDB" id="A0AA39YGM3"/>